<evidence type="ECO:0000256" key="1">
    <source>
        <dbReference type="SAM" id="MobiDB-lite"/>
    </source>
</evidence>
<organism evidence="2">
    <name type="scientific">uncultured Thermomicrobiales bacterium</name>
    <dbReference type="NCBI Taxonomy" id="1645740"/>
    <lineage>
        <taxon>Bacteria</taxon>
        <taxon>Pseudomonadati</taxon>
        <taxon>Thermomicrobiota</taxon>
        <taxon>Thermomicrobia</taxon>
        <taxon>Thermomicrobiales</taxon>
        <taxon>environmental samples</taxon>
    </lineage>
</organism>
<accession>A0A6J4VLI5</accession>
<name>A0A6J4VLI5_9BACT</name>
<sequence>GRYQSYRFPLLPARFGDRLLAAPLVTARTRRTLGRTADHPQAPRRAVGAARPGQRPAARRDRHPLFQRGRLARPANAPVV</sequence>
<feature type="non-terminal residue" evidence="2">
    <location>
        <position position="1"/>
    </location>
</feature>
<protein>
    <submittedName>
        <fullName evidence="2">Uncharacterized protein</fullName>
    </submittedName>
</protein>
<feature type="compositionally biased region" description="Low complexity" evidence="1">
    <location>
        <begin position="43"/>
        <end position="56"/>
    </location>
</feature>
<proteinExistence type="predicted"/>
<dbReference type="EMBL" id="CADCWN010000245">
    <property type="protein sequence ID" value="CAA9581869.1"/>
    <property type="molecule type" value="Genomic_DNA"/>
</dbReference>
<dbReference type="AlphaFoldDB" id="A0A6J4VLI5"/>
<feature type="region of interest" description="Disordered" evidence="1">
    <location>
        <begin position="30"/>
        <end position="80"/>
    </location>
</feature>
<evidence type="ECO:0000313" key="2">
    <source>
        <dbReference type="EMBL" id="CAA9581869.1"/>
    </source>
</evidence>
<gene>
    <name evidence="2" type="ORF">AVDCRST_MAG18-3261</name>
</gene>
<reference evidence="2" key="1">
    <citation type="submission" date="2020-02" db="EMBL/GenBank/DDBJ databases">
        <authorList>
            <person name="Meier V. D."/>
        </authorList>
    </citation>
    <scope>NUCLEOTIDE SEQUENCE</scope>
    <source>
        <strain evidence="2">AVDCRST_MAG18</strain>
    </source>
</reference>
<feature type="non-terminal residue" evidence="2">
    <location>
        <position position="80"/>
    </location>
</feature>